<evidence type="ECO:0000313" key="2">
    <source>
        <dbReference type="EMBL" id="MDA0636901.1"/>
    </source>
</evidence>
<dbReference type="SUPFAM" id="SSF88659">
    <property type="entry name" value="Sigma3 and sigma4 domains of RNA polymerase sigma factors"/>
    <property type="match status" value="1"/>
</dbReference>
<feature type="region of interest" description="Disordered" evidence="1">
    <location>
        <begin position="231"/>
        <end position="271"/>
    </location>
</feature>
<name>A0ABT4SI56_9ACTN</name>
<sequence length="271" mass="29492">MWRTLSNEAREAIGRLCEQHGRHLYDYCRTGLSASDAELAVAGALLSAHVHGERLGDRELTRPWLYALARCHRAAVAATRPASTGSWTRPEAPDLVPEALRALDAPHRELLDLSVRHGLASAEIAAIFDVEAIAVNTVIAEAADRIEEWIAAVRAARTRDGCPRLAVRVTDWAKAPGRRNRTRIARHIRSCHACRSAPRDEVRAGVLLLGLPLAEIPDTLRDQPAWGDPLPSDPAAWRSDGFPAQASDLMEPPPALIALVPGPTTETRGRA</sequence>
<dbReference type="EMBL" id="JAPNNL010000127">
    <property type="protein sequence ID" value="MDA0636901.1"/>
    <property type="molecule type" value="Genomic_DNA"/>
</dbReference>
<gene>
    <name evidence="2" type="ORF">OUY22_26130</name>
</gene>
<evidence type="ECO:0000256" key="1">
    <source>
        <dbReference type="SAM" id="MobiDB-lite"/>
    </source>
</evidence>
<dbReference type="InterPro" id="IPR036388">
    <property type="entry name" value="WH-like_DNA-bd_sf"/>
</dbReference>
<protein>
    <recommendedName>
        <fullName evidence="4">Sigma-70 family RNA polymerase sigma factor</fullName>
    </recommendedName>
</protein>
<keyword evidence="3" id="KW-1185">Reference proteome</keyword>
<dbReference type="Gene3D" id="1.10.10.10">
    <property type="entry name" value="Winged helix-like DNA-binding domain superfamily/Winged helix DNA-binding domain"/>
    <property type="match status" value="1"/>
</dbReference>
<dbReference type="RefSeq" id="WP_408638201.1">
    <property type="nucleotide sequence ID" value="NZ_JAPNNL010000127.1"/>
</dbReference>
<evidence type="ECO:0000313" key="3">
    <source>
        <dbReference type="Proteomes" id="UP001144036"/>
    </source>
</evidence>
<feature type="non-terminal residue" evidence="2">
    <location>
        <position position="271"/>
    </location>
</feature>
<comment type="caution">
    <text evidence="2">The sequence shown here is derived from an EMBL/GenBank/DDBJ whole genome shotgun (WGS) entry which is preliminary data.</text>
</comment>
<accession>A0ABT4SI56</accession>
<proteinExistence type="predicted"/>
<dbReference type="InterPro" id="IPR013324">
    <property type="entry name" value="RNA_pol_sigma_r3/r4-like"/>
</dbReference>
<organism evidence="2 3">
    <name type="scientific">Nonomuraea corallina</name>
    <dbReference type="NCBI Taxonomy" id="2989783"/>
    <lineage>
        <taxon>Bacteria</taxon>
        <taxon>Bacillati</taxon>
        <taxon>Actinomycetota</taxon>
        <taxon>Actinomycetes</taxon>
        <taxon>Streptosporangiales</taxon>
        <taxon>Streptosporangiaceae</taxon>
        <taxon>Nonomuraea</taxon>
    </lineage>
</organism>
<reference evidence="2" key="1">
    <citation type="submission" date="2022-11" db="EMBL/GenBank/DDBJ databases">
        <title>Nonomuraea corallina sp. nov., a new species of the genus Nonomuraea isolated from sea side sediment in Thai sea.</title>
        <authorList>
            <person name="Ngamcharungchit C."/>
            <person name="Matsumoto A."/>
            <person name="Suriyachadkun C."/>
            <person name="Panbangred W."/>
            <person name="Inahashi Y."/>
            <person name="Intra B."/>
        </authorList>
    </citation>
    <scope>NUCLEOTIDE SEQUENCE</scope>
    <source>
        <strain evidence="2">MCN248</strain>
    </source>
</reference>
<dbReference type="Gene3D" id="1.10.1740.10">
    <property type="match status" value="1"/>
</dbReference>
<evidence type="ECO:0008006" key="4">
    <source>
        <dbReference type="Google" id="ProtNLM"/>
    </source>
</evidence>
<dbReference type="Proteomes" id="UP001144036">
    <property type="component" value="Unassembled WGS sequence"/>
</dbReference>